<reference evidence="1 2" key="1">
    <citation type="submission" date="2018-08" db="EMBL/GenBank/DDBJ databases">
        <title>Recombination of ecologically and evolutionarily significant loci maintains genetic cohesion in the Pseudomonas syringae species complex.</title>
        <authorList>
            <person name="Dillon M."/>
            <person name="Thakur S."/>
            <person name="Almeida R.N.D."/>
            <person name="Weir B.S."/>
            <person name="Guttman D.S."/>
        </authorList>
    </citation>
    <scope>NUCLEOTIDE SEQUENCE [LARGE SCALE GENOMIC DNA]</scope>
    <source>
        <strain evidence="1 2">88_10</strain>
    </source>
</reference>
<gene>
    <name evidence="1" type="ORF">APX70_02438</name>
</gene>
<protein>
    <submittedName>
        <fullName evidence="1">Uncharacterized protein</fullName>
    </submittedName>
</protein>
<name>A0A0P9TFP2_PSEYM</name>
<dbReference type="EMBL" id="RBNL01002723">
    <property type="protein sequence ID" value="RML66334.1"/>
    <property type="molecule type" value="Genomic_DNA"/>
</dbReference>
<evidence type="ECO:0000313" key="2">
    <source>
        <dbReference type="Proteomes" id="UP000282378"/>
    </source>
</evidence>
<accession>A0A0P9TFP2</accession>
<sequence length="56" mass="6224">MQATSATARVGLRDDLAAEAGIPRNIAESTSSVWRKSIEDIYRVTAYFMLFRTKGT</sequence>
<organism evidence="1 2">
    <name type="scientific">Pseudomonas syringae pv. maculicola</name>
    <dbReference type="NCBI Taxonomy" id="59511"/>
    <lineage>
        <taxon>Bacteria</taxon>
        <taxon>Pseudomonadati</taxon>
        <taxon>Pseudomonadota</taxon>
        <taxon>Gammaproteobacteria</taxon>
        <taxon>Pseudomonadales</taxon>
        <taxon>Pseudomonadaceae</taxon>
        <taxon>Pseudomonas</taxon>
    </lineage>
</organism>
<comment type="caution">
    <text evidence="1">The sequence shown here is derived from an EMBL/GenBank/DDBJ whole genome shotgun (WGS) entry which is preliminary data.</text>
</comment>
<dbReference type="Proteomes" id="UP000282378">
    <property type="component" value="Unassembled WGS sequence"/>
</dbReference>
<evidence type="ECO:0000313" key="1">
    <source>
        <dbReference type="EMBL" id="RML66334.1"/>
    </source>
</evidence>
<proteinExistence type="predicted"/>
<dbReference type="AlphaFoldDB" id="A0A0P9TFP2"/>